<dbReference type="AlphaFoldDB" id="A0A8J5FZB9"/>
<dbReference type="Proteomes" id="UP000734854">
    <property type="component" value="Unassembled WGS sequence"/>
</dbReference>
<gene>
    <name evidence="1" type="ORF">ZIOFF_044566</name>
</gene>
<dbReference type="GO" id="GO:0005739">
    <property type="term" value="C:mitochondrion"/>
    <property type="evidence" value="ECO:0007669"/>
    <property type="project" value="TreeGrafter"/>
</dbReference>
<reference evidence="1 2" key="1">
    <citation type="submission" date="2020-08" db="EMBL/GenBank/DDBJ databases">
        <title>Plant Genome Project.</title>
        <authorList>
            <person name="Zhang R.-G."/>
        </authorList>
    </citation>
    <scope>NUCLEOTIDE SEQUENCE [LARGE SCALE GENOMIC DNA]</scope>
    <source>
        <tissue evidence="1">Rhizome</tissue>
    </source>
</reference>
<dbReference type="PANTHER" id="PTHR33156">
    <property type="entry name" value="OS02G0230000 PROTEIN"/>
    <property type="match status" value="1"/>
</dbReference>
<evidence type="ECO:0000313" key="1">
    <source>
        <dbReference type="EMBL" id="KAG6496696.1"/>
    </source>
</evidence>
<dbReference type="PANTHER" id="PTHR33156:SF59">
    <property type="entry name" value="PROTEIN NUCLEAR FUSION DEFECTIVE 6, CHLOROPLASTIC_MITOCHONDRIAL-LIKE"/>
    <property type="match status" value="1"/>
</dbReference>
<comment type="caution">
    <text evidence="1">The sequence shown here is derived from an EMBL/GenBank/DDBJ whole genome shotgun (WGS) entry which is preliminary data.</text>
</comment>
<name>A0A8J5FZB9_ZINOF</name>
<dbReference type="InterPro" id="IPR043459">
    <property type="entry name" value="NFD6/NOXY2-like"/>
</dbReference>
<protein>
    <submittedName>
        <fullName evidence="1">Uncharacterized protein</fullName>
    </submittedName>
</protein>
<sequence>MAAAAAAASRSVLRSLSLRTPASGVIAVATTASRPTLRHAPNLRPADAARYLRSAVVASFCLESLMPMHSATASALMTSMLSVSRKRYGGFCEGAAIAGTVAPGIAAAAVGTADTEPQQWSRRRLWLWSFDSIAPVEVMVPWEAISAGQDETR</sequence>
<proteinExistence type="predicted"/>
<dbReference type="EMBL" id="JACMSC010000012">
    <property type="protein sequence ID" value="KAG6496696.1"/>
    <property type="molecule type" value="Genomic_DNA"/>
</dbReference>
<accession>A0A8J5FZB9</accession>
<organism evidence="1 2">
    <name type="scientific">Zingiber officinale</name>
    <name type="common">Ginger</name>
    <name type="synonym">Amomum zingiber</name>
    <dbReference type="NCBI Taxonomy" id="94328"/>
    <lineage>
        <taxon>Eukaryota</taxon>
        <taxon>Viridiplantae</taxon>
        <taxon>Streptophyta</taxon>
        <taxon>Embryophyta</taxon>
        <taxon>Tracheophyta</taxon>
        <taxon>Spermatophyta</taxon>
        <taxon>Magnoliopsida</taxon>
        <taxon>Liliopsida</taxon>
        <taxon>Zingiberales</taxon>
        <taxon>Zingiberaceae</taxon>
        <taxon>Zingiber</taxon>
    </lineage>
</organism>
<keyword evidence="2" id="KW-1185">Reference proteome</keyword>
<evidence type="ECO:0000313" key="2">
    <source>
        <dbReference type="Proteomes" id="UP000734854"/>
    </source>
</evidence>